<dbReference type="AlphaFoldDB" id="A0A1J7I6T6"/>
<gene>
    <name evidence="1" type="ORF">CONLIGDRAFT_719385</name>
</gene>
<dbReference type="InParanoid" id="A0A1J7I6T6"/>
<sequence length="189" mass="20809">MASSTPTAGTAHPQVPENPVKQAEFDILEKAMIQAMESCLASYKLSTTCVLTIESFESGMFLRALAAGGPHAHAFDDPLDIIEMGADLWVSSDAKFIEQLKSAQSLLFTSTQQKTDCLAFDVLGVYKDYYIPILQRNVGNQLKHVETLEDFCRVGRGLTQTDLEFLGRHAAQLRVNYDVIKGLEALNHG</sequence>
<organism evidence="1 2">
    <name type="scientific">Coniochaeta ligniaria NRRL 30616</name>
    <dbReference type="NCBI Taxonomy" id="1408157"/>
    <lineage>
        <taxon>Eukaryota</taxon>
        <taxon>Fungi</taxon>
        <taxon>Dikarya</taxon>
        <taxon>Ascomycota</taxon>
        <taxon>Pezizomycotina</taxon>
        <taxon>Sordariomycetes</taxon>
        <taxon>Sordariomycetidae</taxon>
        <taxon>Coniochaetales</taxon>
        <taxon>Coniochaetaceae</taxon>
        <taxon>Coniochaeta</taxon>
    </lineage>
</organism>
<evidence type="ECO:0000313" key="2">
    <source>
        <dbReference type="Proteomes" id="UP000182658"/>
    </source>
</evidence>
<accession>A0A1J7I6T6</accession>
<name>A0A1J7I6T6_9PEZI</name>
<keyword evidence="2" id="KW-1185">Reference proteome</keyword>
<protein>
    <submittedName>
        <fullName evidence="1">Uncharacterized protein</fullName>
    </submittedName>
</protein>
<proteinExistence type="predicted"/>
<dbReference type="Proteomes" id="UP000182658">
    <property type="component" value="Unassembled WGS sequence"/>
</dbReference>
<evidence type="ECO:0000313" key="1">
    <source>
        <dbReference type="EMBL" id="OIW23351.1"/>
    </source>
</evidence>
<reference evidence="1 2" key="1">
    <citation type="submission" date="2016-10" db="EMBL/GenBank/DDBJ databases">
        <title>Draft genome sequence of Coniochaeta ligniaria NRRL30616, a lignocellulolytic fungus for bioabatement of inhibitors in plant biomass hydrolysates.</title>
        <authorList>
            <consortium name="DOE Joint Genome Institute"/>
            <person name="Jimenez D.J."/>
            <person name="Hector R.E."/>
            <person name="Riley R."/>
            <person name="Sun H."/>
            <person name="Grigoriev I.V."/>
            <person name="Van Elsas J.D."/>
            <person name="Nichols N.N."/>
        </authorList>
    </citation>
    <scope>NUCLEOTIDE SEQUENCE [LARGE SCALE GENOMIC DNA]</scope>
    <source>
        <strain evidence="1 2">NRRL 30616</strain>
    </source>
</reference>
<dbReference type="EMBL" id="KV875107">
    <property type="protein sequence ID" value="OIW23351.1"/>
    <property type="molecule type" value="Genomic_DNA"/>
</dbReference>